<accession>A0A1H1RY49</accession>
<dbReference type="EMBL" id="LT629750">
    <property type="protein sequence ID" value="SDS40634.1"/>
    <property type="molecule type" value="Genomic_DNA"/>
</dbReference>
<dbReference type="PANTHER" id="PTHR43141">
    <property type="entry name" value="CYTOCHROME BD2 SUBUNIT II"/>
    <property type="match status" value="1"/>
</dbReference>
<keyword evidence="6 7" id="KW-0472">Membrane</keyword>
<evidence type="ECO:0000313" key="8">
    <source>
        <dbReference type="EMBL" id="SDS40634.1"/>
    </source>
</evidence>
<feature type="transmembrane region" description="Helical" evidence="7">
    <location>
        <begin position="258"/>
        <end position="281"/>
    </location>
</feature>
<evidence type="ECO:0000256" key="5">
    <source>
        <dbReference type="ARBA" id="ARBA00022989"/>
    </source>
</evidence>
<name>A0A1H1RY49_9BRAD</name>
<comment type="similarity">
    <text evidence="2">Belongs to the cytochrome ubiquinol oxidase subunit 2 family.</text>
</comment>
<dbReference type="GO" id="GO:0019646">
    <property type="term" value="P:aerobic electron transport chain"/>
    <property type="evidence" value="ECO:0007669"/>
    <property type="project" value="TreeGrafter"/>
</dbReference>
<gene>
    <name evidence="8" type="ORF">SAMN05444158_1964</name>
</gene>
<keyword evidence="4 7" id="KW-0812">Transmembrane</keyword>
<dbReference type="NCBIfam" id="TIGR00203">
    <property type="entry name" value="cydB"/>
    <property type="match status" value="1"/>
</dbReference>
<dbReference type="InterPro" id="IPR003317">
    <property type="entry name" value="Cyt-d_oxidase_su2"/>
</dbReference>
<keyword evidence="9" id="KW-1185">Reference proteome</keyword>
<proteinExistence type="inferred from homology"/>
<feature type="transmembrane region" description="Helical" evidence="7">
    <location>
        <begin position="7"/>
        <end position="27"/>
    </location>
</feature>
<organism evidence="8 9">
    <name type="scientific">Bradyrhizobium canariense</name>
    <dbReference type="NCBI Taxonomy" id="255045"/>
    <lineage>
        <taxon>Bacteria</taxon>
        <taxon>Pseudomonadati</taxon>
        <taxon>Pseudomonadota</taxon>
        <taxon>Alphaproteobacteria</taxon>
        <taxon>Hyphomicrobiales</taxon>
        <taxon>Nitrobacteraceae</taxon>
        <taxon>Bradyrhizobium</taxon>
    </lineage>
</organism>
<feature type="transmembrane region" description="Helical" evidence="7">
    <location>
        <begin position="160"/>
        <end position="183"/>
    </location>
</feature>
<dbReference type="Proteomes" id="UP000243904">
    <property type="component" value="Chromosome I"/>
</dbReference>
<dbReference type="GO" id="GO:0016682">
    <property type="term" value="F:oxidoreductase activity, acting on diphenols and related substances as donors, oxygen as acceptor"/>
    <property type="evidence" value="ECO:0007669"/>
    <property type="project" value="TreeGrafter"/>
</dbReference>
<feature type="transmembrane region" description="Helical" evidence="7">
    <location>
        <begin position="195"/>
        <end position="217"/>
    </location>
</feature>
<comment type="subcellular location">
    <subcellularLocation>
        <location evidence="1">Cell membrane</location>
        <topology evidence="1">Multi-pass membrane protein</topology>
    </subcellularLocation>
</comment>
<dbReference type="RefSeq" id="WP_146687092.1">
    <property type="nucleotide sequence ID" value="NZ_LT629750.1"/>
</dbReference>
<feature type="transmembrane region" description="Helical" evidence="7">
    <location>
        <begin position="301"/>
        <end position="325"/>
    </location>
</feature>
<dbReference type="GO" id="GO:0005886">
    <property type="term" value="C:plasma membrane"/>
    <property type="evidence" value="ECO:0007669"/>
    <property type="project" value="UniProtKB-SubCell"/>
</dbReference>
<dbReference type="Pfam" id="PF02322">
    <property type="entry name" value="Cyt_bd_oxida_II"/>
    <property type="match status" value="1"/>
</dbReference>
<sequence length="346" mass="36932">MSATDPSALALFWVAVIGVAILAYVVLDGFDLGVGILFGATKDAALRDEMIASISPFWDGNETWLIVVGATLFAAFPAVYAVFLGAFYIPVLLLLLGLIFRGVAFEFRARGAAQGFWDRSFAVGSLVAAFVQGAAVGAMIRGIPVANGQFSGGSFDWVAGLPFLCGIGLVLAYALLGAGWLVLKSEDPLRSWARSRIPVLAGAVVAVLCVAVVMAFIDRARMTGSLFLDRSWGFVFPLIGIIAIVGIFSGARQLRDSWPFAMTVALFVAAFLSLAVMFWPYMIPYSVTVAAAAAPEASLSFLFWGAGLFVLPVISAYTAVVYWMFRGKQRKGYTPTSAPRSTVKRS</sequence>
<evidence type="ECO:0000313" key="9">
    <source>
        <dbReference type="Proteomes" id="UP000243904"/>
    </source>
</evidence>
<evidence type="ECO:0000256" key="1">
    <source>
        <dbReference type="ARBA" id="ARBA00004651"/>
    </source>
</evidence>
<evidence type="ECO:0000256" key="6">
    <source>
        <dbReference type="ARBA" id="ARBA00023136"/>
    </source>
</evidence>
<dbReference type="PANTHER" id="PTHR43141:SF4">
    <property type="entry name" value="CYTOCHROME BD2 SUBUNIT II"/>
    <property type="match status" value="1"/>
</dbReference>
<keyword evidence="5 7" id="KW-1133">Transmembrane helix</keyword>
<feature type="transmembrane region" description="Helical" evidence="7">
    <location>
        <begin position="232"/>
        <end position="251"/>
    </location>
</feature>
<evidence type="ECO:0000256" key="3">
    <source>
        <dbReference type="ARBA" id="ARBA00022475"/>
    </source>
</evidence>
<reference evidence="9" key="1">
    <citation type="submission" date="2016-10" db="EMBL/GenBank/DDBJ databases">
        <authorList>
            <person name="Varghese N."/>
            <person name="Submissions S."/>
        </authorList>
    </citation>
    <scope>NUCLEOTIDE SEQUENCE [LARGE SCALE GENOMIC DNA]</scope>
    <source>
        <strain evidence="9">GAS369</strain>
    </source>
</reference>
<evidence type="ECO:0000256" key="2">
    <source>
        <dbReference type="ARBA" id="ARBA00007543"/>
    </source>
</evidence>
<evidence type="ECO:0000256" key="7">
    <source>
        <dbReference type="SAM" id="Phobius"/>
    </source>
</evidence>
<evidence type="ECO:0000256" key="4">
    <source>
        <dbReference type="ARBA" id="ARBA00022692"/>
    </source>
</evidence>
<dbReference type="AlphaFoldDB" id="A0A1H1RY49"/>
<dbReference type="GO" id="GO:0009055">
    <property type="term" value="F:electron transfer activity"/>
    <property type="evidence" value="ECO:0007669"/>
    <property type="project" value="TreeGrafter"/>
</dbReference>
<feature type="transmembrane region" description="Helical" evidence="7">
    <location>
        <begin position="78"/>
        <end position="100"/>
    </location>
</feature>
<protein>
    <submittedName>
        <fullName evidence="8">Cytochrome bd-I ubiquinol oxidase subunit 2 apoprotein</fullName>
    </submittedName>
</protein>
<dbReference type="GO" id="GO:0070069">
    <property type="term" value="C:cytochrome complex"/>
    <property type="evidence" value="ECO:0007669"/>
    <property type="project" value="TreeGrafter"/>
</dbReference>
<feature type="transmembrane region" description="Helical" evidence="7">
    <location>
        <begin position="121"/>
        <end position="140"/>
    </location>
</feature>
<keyword evidence="3" id="KW-1003">Cell membrane</keyword>